<dbReference type="Proteomes" id="UP000193450">
    <property type="component" value="Chromosome"/>
</dbReference>
<accession>A0A1X9N959</accession>
<dbReference type="GO" id="GO:0016491">
    <property type="term" value="F:oxidoreductase activity"/>
    <property type="evidence" value="ECO:0007669"/>
    <property type="project" value="UniProtKB-KW"/>
</dbReference>
<dbReference type="EMBL" id="CP019343">
    <property type="protein sequence ID" value="ARN74600.1"/>
    <property type="molecule type" value="Genomic_DNA"/>
</dbReference>
<dbReference type="CDD" id="cd05233">
    <property type="entry name" value="SDR_c"/>
    <property type="match status" value="1"/>
</dbReference>
<dbReference type="KEGG" id="osg:BST96_10985"/>
<evidence type="ECO:0000313" key="3">
    <source>
        <dbReference type="EMBL" id="ARN74600.1"/>
    </source>
</evidence>
<evidence type="ECO:0000313" key="4">
    <source>
        <dbReference type="Proteomes" id="UP000193450"/>
    </source>
</evidence>
<dbReference type="PANTHER" id="PTHR44196:SF1">
    <property type="entry name" value="DEHYDROGENASE_REDUCTASE SDR FAMILY MEMBER 7B"/>
    <property type="match status" value="1"/>
</dbReference>
<sequence length="104" mass="11276">MPTTVITGSAGGIGGGMAKAFYDRGFNVVISDLNQTLLDERIKEIAGANAEGRIHSVICNVTDPQQVRALWDQAVQHYGQIDYWINNAGLGVPRNIYTSRVSIV</sequence>
<dbReference type="InterPro" id="IPR002347">
    <property type="entry name" value="SDR_fam"/>
</dbReference>
<gene>
    <name evidence="3" type="ORF">BST96_10985</name>
</gene>
<evidence type="ECO:0008006" key="5">
    <source>
        <dbReference type="Google" id="ProtNLM"/>
    </source>
</evidence>
<evidence type="ECO:0000256" key="1">
    <source>
        <dbReference type="ARBA" id="ARBA00006484"/>
    </source>
</evidence>
<dbReference type="STRING" id="716816.BST96_10985"/>
<reference evidence="3 4" key="1">
    <citation type="submission" date="2016-11" db="EMBL/GenBank/DDBJ databases">
        <title>Trade-off between light-utilization and light-protection in marine flavobacteria.</title>
        <authorList>
            <person name="Kumagai Y."/>
        </authorList>
    </citation>
    <scope>NUCLEOTIDE SEQUENCE [LARGE SCALE GENOMIC DNA]</scope>
    <source>
        <strain evidence="3 4">NBRC 107125</strain>
    </source>
</reference>
<name>A0A1X9N959_9GAMM</name>
<dbReference type="OrthoDB" id="9810734at2"/>
<dbReference type="RefSeq" id="WP_085758747.1">
    <property type="nucleotide sequence ID" value="NZ_CP019343.1"/>
</dbReference>
<protein>
    <recommendedName>
        <fullName evidence="5">Short-chain dehydrogenase</fullName>
    </recommendedName>
</protein>
<proteinExistence type="inferred from homology"/>
<keyword evidence="2" id="KW-0560">Oxidoreductase</keyword>
<dbReference type="InterPro" id="IPR036291">
    <property type="entry name" value="NAD(P)-bd_dom_sf"/>
</dbReference>
<dbReference type="Gene3D" id="3.40.50.720">
    <property type="entry name" value="NAD(P)-binding Rossmann-like Domain"/>
    <property type="match status" value="1"/>
</dbReference>
<comment type="similarity">
    <text evidence="1">Belongs to the short-chain dehydrogenases/reductases (SDR) family.</text>
</comment>
<keyword evidence="4" id="KW-1185">Reference proteome</keyword>
<dbReference type="Pfam" id="PF00106">
    <property type="entry name" value="adh_short"/>
    <property type="match status" value="1"/>
</dbReference>
<dbReference type="GO" id="GO:0016020">
    <property type="term" value="C:membrane"/>
    <property type="evidence" value="ECO:0007669"/>
    <property type="project" value="TreeGrafter"/>
</dbReference>
<dbReference type="SUPFAM" id="SSF51735">
    <property type="entry name" value="NAD(P)-binding Rossmann-fold domains"/>
    <property type="match status" value="1"/>
</dbReference>
<dbReference type="AlphaFoldDB" id="A0A1X9N959"/>
<dbReference type="PRINTS" id="PR00081">
    <property type="entry name" value="GDHRDH"/>
</dbReference>
<evidence type="ECO:0000256" key="2">
    <source>
        <dbReference type="ARBA" id="ARBA00023002"/>
    </source>
</evidence>
<dbReference type="PANTHER" id="PTHR44196">
    <property type="entry name" value="DEHYDROGENASE/REDUCTASE SDR FAMILY MEMBER 7B"/>
    <property type="match status" value="1"/>
</dbReference>
<organism evidence="3 4">
    <name type="scientific">Oceanicoccus sagamiensis</name>
    <dbReference type="NCBI Taxonomy" id="716816"/>
    <lineage>
        <taxon>Bacteria</taxon>
        <taxon>Pseudomonadati</taxon>
        <taxon>Pseudomonadota</taxon>
        <taxon>Gammaproteobacteria</taxon>
        <taxon>Cellvibrionales</taxon>
        <taxon>Spongiibacteraceae</taxon>
        <taxon>Oceanicoccus</taxon>
    </lineage>
</organism>